<proteinExistence type="predicted"/>
<evidence type="ECO:0000313" key="2">
    <source>
        <dbReference type="Proteomes" id="UP000606786"/>
    </source>
</evidence>
<evidence type="ECO:0000313" key="1">
    <source>
        <dbReference type="EMBL" id="CAD6995802.1"/>
    </source>
</evidence>
<name>A0A811U951_CERCA</name>
<dbReference type="EMBL" id="CAJHJT010000001">
    <property type="protein sequence ID" value="CAD6995802.1"/>
    <property type="molecule type" value="Genomic_DNA"/>
</dbReference>
<reference evidence="1" key="1">
    <citation type="submission" date="2020-11" db="EMBL/GenBank/DDBJ databases">
        <authorList>
            <person name="Whitehead M."/>
        </authorList>
    </citation>
    <scope>NUCLEOTIDE SEQUENCE</scope>
    <source>
        <strain evidence="1">EGII</strain>
    </source>
</reference>
<dbReference type="AlphaFoldDB" id="A0A811U951"/>
<organism evidence="1 2">
    <name type="scientific">Ceratitis capitata</name>
    <name type="common">Mediterranean fruit fly</name>
    <name type="synonym">Tephritis capitata</name>
    <dbReference type="NCBI Taxonomy" id="7213"/>
    <lineage>
        <taxon>Eukaryota</taxon>
        <taxon>Metazoa</taxon>
        <taxon>Ecdysozoa</taxon>
        <taxon>Arthropoda</taxon>
        <taxon>Hexapoda</taxon>
        <taxon>Insecta</taxon>
        <taxon>Pterygota</taxon>
        <taxon>Neoptera</taxon>
        <taxon>Endopterygota</taxon>
        <taxon>Diptera</taxon>
        <taxon>Brachycera</taxon>
        <taxon>Muscomorpha</taxon>
        <taxon>Tephritoidea</taxon>
        <taxon>Tephritidae</taxon>
        <taxon>Ceratitis</taxon>
        <taxon>Ceratitis</taxon>
    </lineage>
</organism>
<accession>A0A811U951</accession>
<gene>
    <name evidence="1" type="ORF">CCAP1982_LOCUS4506</name>
</gene>
<dbReference type="Proteomes" id="UP000606786">
    <property type="component" value="Unassembled WGS sequence"/>
</dbReference>
<sequence>MKFSHFTDSRTTDADEDRDRLAAKGYRQQAEKIASAQLDGVFAEDKSKPKIVCETSASDNQQRKKVAIKAKAMLLLQHANNFAAVQSTQAMQAGVEDVSAISKWTVSLSRNAARGRNNYVQVQAADKRKLV</sequence>
<protein>
    <submittedName>
        <fullName evidence="1">(Mediterranean fruit fly) hypothetical protein</fullName>
    </submittedName>
</protein>
<keyword evidence="2" id="KW-1185">Reference proteome</keyword>
<comment type="caution">
    <text evidence="1">The sequence shown here is derived from an EMBL/GenBank/DDBJ whole genome shotgun (WGS) entry which is preliminary data.</text>
</comment>